<evidence type="ECO:0000256" key="1">
    <source>
        <dbReference type="SAM" id="Phobius"/>
    </source>
</evidence>
<gene>
    <name evidence="2" type="ORF">RJ640_009297</name>
</gene>
<feature type="transmembrane region" description="Helical" evidence="1">
    <location>
        <begin position="88"/>
        <end position="106"/>
    </location>
</feature>
<name>A0AA88UCF1_9ASTE</name>
<dbReference type="AlphaFoldDB" id="A0AA88UCF1"/>
<accession>A0AA88UCF1</accession>
<keyword evidence="1" id="KW-0472">Membrane</keyword>
<comment type="caution">
    <text evidence="2">The sequence shown here is derived from an EMBL/GenBank/DDBJ whole genome shotgun (WGS) entry which is preliminary data.</text>
</comment>
<protein>
    <submittedName>
        <fullName evidence="2">Uncharacterized protein</fullName>
    </submittedName>
</protein>
<organism evidence="2 3">
    <name type="scientific">Escallonia rubra</name>
    <dbReference type="NCBI Taxonomy" id="112253"/>
    <lineage>
        <taxon>Eukaryota</taxon>
        <taxon>Viridiplantae</taxon>
        <taxon>Streptophyta</taxon>
        <taxon>Embryophyta</taxon>
        <taxon>Tracheophyta</taxon>
        <taxon>Spermatophyta</taxon>
        <taxon>Magnoliopsida</taxon>
        <taxon>eudicotyledons</taxon>
        <taxon>Gunneridae</taxon>
        <taxon>Pentapetalae</taxon>
        <taxon>asterids</taxon>
        <taxon>campanulids</taxon>
        <taxon>Escalloniales</taxon>
        <taxon>Escalloniaceae</taxon>
        <taxon>Escallonia</taxon>
    </lineage>
</organism>
<reference evidence="2" key="1">
    <citation type="submission" date="2022-12" db="EMBL/GenBank/DDBJ databases">
        <title>Draft genome assemblies for two species of Escallonia (Escalloniales).</title>
        <authorList>
            <person name="Chanderbali A."/>
            <person name="Dervinis C."/>
            <person name="Anghel I."/>
            <person name="Soltis D."/>
            <person name="Soltis P."/>
            <person name="Zapata F."/>
        </authorList>
    </citation>
    <scope>NUCLEOTIDE SEQUENCE</scope>
    <source>
        <strain evidence="2">UCBG92.1500</strain>
        <tissue evidence="2">Leaf</tissue>
    </source>
</reference>
<evidence type="ECO:0000313" key="2">
    <source>
        <dbReference type="EMBL" id="KAK2976846.1"/>
    </source>
</evidence>
<proteinExistence type="predicted"/>
<keyword evidence="1" id="KW-0812">Transmembrane</keyword>
<dbReference type="InterPro" id="IPR019651">
    <property type="entry name" value="Glutamate_DH_NAD-spec"/>
</dbReference>
<dbReference type="EMBL" id="JAVXUO010002032">
    <property type="protein sequence ID" value="KAK2976846.1"/>
    <property type="molecule type" value="Genomic_DNA"/>
</dbReference>
<evidence type="ECO:0000313" key="3">
    <source>
        <dbReference type="Proteomes" id="UP001187471"/>
    </source>
</evidence>
<dbReference type="Pfam" id="PF10712">
    <property type="entry name" value="NAD-GH"/>
    <property type="match status" value="1"/>
</dbReference>
<sequence>MFLPSSTYHQLVSFLALQRSTFKLLPLVIELVHFCKLVPIQPVDRLNNCILNLLLVSLRNHVISLLIINSASHLVRIIFQGNLGIDPLLVLFVLGFVLLSLYYHFINLYCGQPSLEIGNSDTVLLTSGLILRRDIQDAIDINIKADTEFWDTPWCRWNPIEIKFTQIVVICNSCSFTLVHSKPNTSLVVICRRETLLHLDRNWCVPWNYKTHFTSYNIHSKRQRCDIQKRYLMNLTIQDGSLDSSTIGNSLVLVDTLAKFLTMEEIL</sequence>
<keyword evidence="1" id="KW-1133">Transmembrane helix</keyword>
<dbReference type="Proteomes" id="UP001187471">
    <property type="component" value="Unassembled WGS sequence"/>
</dbReference>
<keyword evidence="3" id="KW-1185">Reference proteome</keyword>